<keyword evidence="3" id="KW-1003">Cell membrane</keyword>
<dbReference type="InterPro" id="IPR023834">
    <property type="entry name" value="T7SS_pept_S8A_mycosin"/>
</dbReference>
<dbReference type="PRINTS" id="PR00723">
    <property type="entry name" value="SUBTILISIN"/>
</dbReference>
<dbReference type="Gene3D" id="3.40.50.200">
    <property type="entry name" value="Peptidase S8/S53 domain"/>
    <property type="match status" value="1"/>
</dbReference>
<dbReference type="Proteomes" id="UP001494902">
    <property type="component" value="Unassembled WGS sequence"/>
</dbReference>
<feature type="domain" description="Peptidase S8/S53" evidence="14">
    <location>
        <begin position="110"/>
        <end position="378"/>
    </location>
</feature>
<keyword evidence="16" id="KW-1185">Reference proteome</keyword>
<dbReference type="GO" id="GO:0008233">
    <property type="term" value="F:peptidase activity"/>
    <property type="evidence" value="ECO:0007669"/>
    <property type="project" value="UniProtKB-KW"/>
</dbReference>
<evidence type="ECO:0000256" key="13">
    <source>
        <dbReference type="SAM" id="SignalP"/>
    </source>
</evidence>
<dbReference type="EMBL" id="JBEDNQ010000003">
    <property type="protein sequence ID" value="MEQ3550591.1"/>
    <property type="molecule type" value="Genomic_DNA"/>
</dbReference>
<keyword evidence="4 10" id="KW-0645">Protease</keyword>
<keyword evidence="6 10" id="KW-0378">Hydrolase</keyword>
<evidence type="ECO:0000256" key="11">
    <source>
        <dbReference type="SAM" id="MobiDB-lite"/>
    </source>
</evidence>
<feature type="region of interest" description="Disordered" evidence="11">
    <location>
        <begin position="36"/>
        <end position="106"/>
    </location>
</feature>
<keyword evidence="13" id="KW-0732">Signal</keyword>
<accession>A0ABV1K7X5</accession>
<feature type="compositionally biased region" description="Low complexity" evidence="11">
    <location>
        <begin position="51"/>
        <end position="70"/>
    </location>
</feature>
<dbReference type="PANTHER" id="PTHR43806">
    <property type="entry name" value="PEPTIDASE S8"/>
    <property type="match status" value="1"/>
</dbReference>
<sequence length="462" mass="44042">MTCSRGTAGTRAGIAVVAGLTTVALSAVAAPAAALAGPAGTPRSPVPMAAPPAAAMSPAMPGPAAAAAADPGPPGPAEGLRRTGGCSPPGPDGPGAAGPAALPRSDLATGGGQLVAVVDTGVAPVPRLADRLRGGGDYLTGGDGLDDCDGHGSAVALLLAGAADPATGTGAGVAPDAEVVALRQSSARFAVRGPDGAERPAGEIRTLAAAISRAVTLGAGVINVSEVVCVPADRVEELGRPVADAVAAAEAAGVLVVAAAGNVDPAGTCTGEPELRPLPASYDGVVAVGATDAAGRPAPFSVPGPWVDLAAPGVDLPAPAGPEGAVVSGTSYAAPLVAGTAALLRERFPMLTPGQVADRLRATARHPASGRDDRVGAGVLDPVAALTAEPLLLTPVPDARPAAGIAAGPRTGSGDAAPARHPLPAPGTEPRDLPVVAGAGAVAAVSGATAALLAGLRRRPAR</sequence>
<evidence type="ECO:0000256" key="6">
    <source>
        <dbReference type="ARBA" id="ARBA00022801"/>
    </source>
</evidence>
<dbReference type="RefSeq" id="WP_349297657.1">
    <property type="nucleotide sequence ID" value="NZ_JBEDNQ010000003.1"/>
</dbReference>
<keyword evidence="8 12" id="KW-1133">Transmembrane helix</keyword>
<dbReference type="Pfam" id="PF00082">
    <property type="entry name" value="Peptidase_S8"/>
    <property type="match status" value="1"/>
</dbReference>
<reference evidence="15 16" key="1">
    <citation type="submission" date="2024-03" db="EMBL/GenBank/DDBJ databases">
        <title>Draft genome sequence of Pseudonocardia nematodicida JCM 31783.</title>
        <authorList>
            <person name="Butdee W."/>
            <person name="Duangmal K."/>
        </authorList>
    </citation>
    <scope>NUCLEOTIDE SEQUENCE [LARGE SCALE GENOMIC DNA]</scope>
    <source>
        <strain evidence="15 16">JCM 31783</strain>
    </source>
</reference>
<evidence type="ECO:0000256" key="10">
    <source>
        <dbReference type="PROSITE-ProRule" id="PRU01240"/>
    </source>
</evidence>
<dbReference type="InterPro" id="IPR000209">
    <property type="entry name" value="Peptidase_S8/S53_dom"/>
</dbReference>
<feature type="active site" description="Charge relay system" evidence="10">
    <location>
        <position position="151"/>
    </location>
</feature>
<feature type="chain" id="PRO_5046474794" evidence="13">
    <location>
        <begin position="30"/>
        <end position="462"/>
    </location>
</feature>
<feature type="transmembrane region" description="Helical" evidence="12">
    <location>
        <begin position="433"/>
        <end position="456"/>
    </location>
</feature>
<proteinExistence type="inferred from homology"/>
<dbReference type="InterPro" id="IPR023828">
    <property type="entry name" value="Peptidase_S8_Ser-AS"/>
</dbReference>
<evidence type="ECO:0000313" key="16">
    <source>
        <dbReference type="Proteomes" id="UP001494902"/>
    </source>
</evidence>
<dbReference type="NCBIfam" id="TIGR03921">
    <property type="entry name" value="T7SS_mycosin"/>
    <property type="match status" value="1"/>
</dbReference>
<keyword evidence="9 12" id="KW-0472">Membrane</keyword>
<dbReference type="GO" id="GO:0006508">
    <property type="term" value="P:proteolysis"/>
    <property type="evidence" value="ECO:0007669"/>
    <property type="project" value="UniProtKB-KW"/>
</dbReference>
<dbReference type="SUPFAM" id="SSF52743">
    <property type="entry name" value="Subtilisin-like"/>
    <property type="match status" value="1"/>
</dbReference>
<protein>
    <submittedName>
        <fullName evidence="15">Type VII secretion-associated serine protease mycosin</fullName>
    </submittedName>
</protein>
<feature type="active site" description="Charge relay system" evidence="10">
    <location>
        <position position="331"/>
    </location>
</feature>
<dbReference type="PANTHER" id="PTHR43806:SF11">
    <property type="entry name" value="CEREVISIN-RELATED"/>
    <property type="match status" value="1"/>
</dbReference>
<feature type="active site" description="Charge relay system" evidence="10">
    <location>
        <position position="119"/>
    </location>
</feature>
<comment type="caution">
    <text evidence="15">The sequence shown here is derived from an EMBL/GenBank/DDBJ whole genome shotgun (WGS) entry which is preliminary data.</text>
</comment>
<evidence type="ECO:0000256" key="3">
    <source>
        <dbReference type="ARBA" id="ARBA00022475"/>
    </source>
</evidence>
<dbReference type="PROSITE" id="PS00138">
    <property type="entry name" value="SUBTILASE_SER"/>
    <property type="match status" value="1"/>
</dbReference>
<evidence type="ECO:0000256" key="4">
    <source>
        <dbReference type="ARBA" id="ARBA00022670"/>
    </source>
</evidence>
<dbReference type="PROSITE" id="PS51892">
    <property type="entry name" value="SUBTILASE"/>
    <property type="match status" value="1"/>
</dbReference>
<evidence type="ECO:0000256" key="1">
    <source>
        <dbReference type="ARBA" id="ARBA00004162"/>
    </source>
</evidence>
<evidence type="ECO:0000256" key="8">
    <source>
        <dbReference type="ARBA" id="ARBA00022989"/>
    </source>
</evidence>
<comment type="similarity">
    <text evidence="2 10">Belongs to the peptidase S8 family.</text>
</comment>
<name>A0ABV1K7X5_9PSEU</name>
<evidence type="ECO:0000256" key="12">
    <source>
        <dbReference type="SAM" id="Phobius"/>
    </source>
</evidence>
<keyword evidence="7 10" id="KW-0720">Serine protease</keyword>
<comment type="subcellular location">
    <subcellularLocation>
        <location evidence="1">Cell membrane</location>
        <topology evidence="1">Single-pass membrane protein</topology>
    </subcellularLocation>
</comment>
<evidence type="ECO:0000256" key="9">
    <source>
        <dbReference type="ARBA" id="ARBA00023136"/>
    </source>
</evidence>
<organism evidence="15 16">
    <name type="scientific">Pseudonocardia nematodicida</name>
    <dbReference type="NCBI Taxonomy" id="1206997"/>
    <lineage>
        <taxon>Bacteria</taxon>
        <taxon>Bacillati</taxon>
        <taxon>Actinomycetota</taxon>
        <taxon>Actinomycetes</taxon>
        <taxon>Pseudonocardiales</taxon>
        <taxon>Pseudonocardiaceae</taxon>
        <taxon>Pseudonocardia</taxon>
    </lineage>
</organism>
<dbReference type="InterPro" id="IPR050131">
    <property type="entry name" value="Peptidase_S8_subtilisin-like"/>
</dbReference>
<feature type="signal peptide" evidence="13">
    <location>
        <begin position="1"/>
        <end position="29"/>
    </location>
</feature>
<evidence type="ECO:0000313" key="15">
    <source>
        <dbReference type="EMBL" id="MEQ3550591.1"/>
    </source>
</evidence>
<keyword evidence="5 12" id="KW-0812">Transmembrane</keyword>
<evidence type="ECO:0000256" key="2">
    <source>
        <dbReference type="ARBA" id="ARBA00011073"/>
    </source>
</evidence>
<dbReference type="InterPro" id="IPR036852">
    <property type="entry name" value="Peptidase_S8/S53_dom_sf"/>
</dbReference>
<evidence type="ECO:0000256" key="5">
    <source>
        <dbReference type="ARBA" id="ARBA00022692"/>
    </source>
</evidence>
<dbReference type="InterPro" id="IPR015500">
    <property type="entry name" value="Peptidase_S8_subtilisin-rel"/>
</dbReference>
<feature type="region of interest" description="Disordered" evidence="11">
    <location>
        <begin position="402"/>
        <end position="433"/>
    </location>
</feature>
<gene>
    <name evidence="15" type="primary">mycP</name>
    <name evidence="15" type="ORF">WIS52_08935</name>
</gene>
<evidence type="ECO:0000256" key="7">
    <source>
        <dbReference type="ARBA" id="ARBA00022825"/>
    </source>
</evidence>
<evidence type="ECO:0000259" key="14">
    <source>
        <dbReference type="Pfam" id="PF00082"/>
    </source>
</evidence>